<dbReference type="AlphaFoldDB" id="A0A7Z1S353"/>
<comment type="caution">
    <text evidence="2">The sequence shown here is derived from an EMBL/GenBank/DDBJ whole genome shotgun (WGS) entry which is preliminary data.</text>
</comment>
<reference evidence="2" key="2">
    <citation type="journal article" date="2018" name="Nature">
        <title>A major lineage of non-tailed dsDNA viruses as unrecognized killers of marine bacteria.</title>
        <authorList>
            <person name="Kauffman K.M."/>
            <person name="Hussain F.A."/>
            <person name="Yang J."/>
            <person name="Arevalo P."/>
            <person name="Brown J.M."/>
            <person name="Chang W.K."/>
            <person name="VanInsberghe D."/>
            <person name="Elsherbini J."/>
            <person name="Sharma R.S."/>
            <person name="Cutler M.B."/>
            <person name="Kelly L."/>
            <person name="Polz M.F."/>
        </authorList>
    </citation>
    <scope>NUCLEOTIDE SEQUENCE</scope>
    <source>
        <strain evidence="2">10N.222.46.E12</strain>
    </source>
</reference>
<dbReference type="EMBL" id="MDBS01000003">
    <property type="protein sequence ID" value="PMP32995.1"/>
    <property type="molecule type" value="Genomic_DNA"/>
</dbReference>
<evidence type="ECO:0000256" key="1">
    <source>
        <dbReference type="SAM" id="MobiDB-lite"/>
    </source>
</evidence>
<feature type="compositionally biased region" description="Polar residues" evidence="1">
    <location>
        <begin position="279"/>
        <end position="297"/>
    </location>
</feature>
<feature type="region of interest" description="Disordered" evidence="1">
    <location>
        <begin position="275"/>
        <end position="300"/>
    </location>
</feature>
<sequence>MVDETRISELDPTSSEDGTIETIVIQESSDGQGLDNFRAELYSVDTIDRLEQESIERDSQLDQRINETNTDLLLEAEARWQADVLLGLAIENEANERIQADELLQQNIDTETQARIDADNALDLRIDGVIDDVGDVSQALAQEVQDRIDGDVALGERIDTETQQRQQDVSDVNDRINYMYSNDMVNTFDDQSINGTKSFEKIQSQTDEVISDKHGSSVLLSTNEHNTFGQDYKHVRLRGLSVPKWVHADGEVDNLATEQQVLDETQARIEADNALASDISDNTDSISQNASDISDLQTGKEDSISYGPSGYMALVNEDGDGFEFVTPPDFSFFRLRGIMTEYSGPDDSIIAVVGGDGLNEYLYRDVPPSVSEEIANGFAYRAQENFSVEITDGGGIVDITIGDFLFWSTDAVQWLHLPTASVEGGVDSINNLAGVINFAAGTGLDIVVNAVNNTITFLIDESVATDADIQALQTQINANADEIVSLLEDMVFVTGKIVELESSIGDNASAITALTLRVAQNESSIEALFEDFSAHIDDTENPHQVTAAQVGAATTGALAAHTGDTDNPHEVTAAQVGAATTGELNAHISDEANPHAVTAAQVGAAPASHVTDETNPHNVTAEQVGAVSEEELELHVGDTDNPHAVTAAQVGAAPAGHVTDTANPHAVTAAQVGAATTGALAAHTGDTENPHSVTAGQIGAATSAALTAHTGDTENPHSVTPGQIGAATTAALTAHTGATDNPHAVTAAQVGAAPASHVTDETNPHNVTAAQVGAAPAAHNHDAANINAGVLAVARLPAANNSGTAATGFGGFRYTIDGTTLNLFTT</sequence>
<dbReference type="Gene3D" id="1.20.5.340">
    <property type="match status" value="1"/>
</dbReference>
<proteinExistence type="predicted"/>
<gene>
    <name evidence="2" type="ORF">BCS90_09680</name>
</gene>
<protein>
    <submittedName>
        <fullName evidence="2">Uncharacterized protein</fullName>
    </submittedName>
</protein>
<accession>A0A7Z1S353</accession>
<dbReference type="RefSeq" id="WP_102387538.1">
    <property type="nucleotide sequence ID" value="NZ_CP170590.1"/>
</dbReference>
<reference evidence="2" key="1">
    <citation type="submission" date="2016-07" db="EMBL/GenBank/DDBJ databases">
        <authorList>
            <person name="Kauffman K."/>
            <person name="Arevalo P."/>
            <person name="Polz M.F."/>
        </authorList>
    </citation>
    <scope>NUCLEOTIDE SEQUENCE</scope>
    <source>
        <strain evidence="2">10N.222.46.E12</strain>
    </source>
</reference>
<organism evidence="2">
    <name type="scientific">Vibrio cyclitrophicus</name>
    <dbReference type="NCBI Taxonomy" id="47951"/>
    <lineage>
        <taxon>Bacteria</taxon>
        <taxon>Pseudomonadati</taxon>
        <taxon>Pseudomonadota</taxon>
        <taxon>Gammaproteobacteria</taxon>
        <taxon>Vibrionales</taxon>
        <taxon>Vibrionaceae</taxon>
        <taxon>Vibrio</taxon>
    </lineage>
</organism>
<evidence type="ECO:0000313" key="2">
    <source>
        <dbReference type="EMBL" id="PMP32995.1"/>
    </source>
</evidence>
<name>A0A7Z1S353_9VIBR</name>